<dbReference type="EMBL" id="BARV01026111">
    <property type="protein sequence ID" value="GAI37208.1"/>
    <property type="molecule type" value="Genomic_DNA"/>
</dbReference>
<sequence length="47" mass="5023">MIYIGAVALLADFSWLVEAASFPSAEASPSGYLVYSAEEASARYSLF</sequence>
<proteinExistence type="predicted"/>
<dbReference type="AlphaFoldDB" id="X1N0V8"/>
<reference evidence="1" key="1">
    <citation type="journal article" date="2014" name="Front. Microbiol.">
        <title>High frequency of phylogenetically diverse reductive dehalogenase-homologous genes in deep subseafloor sedimentary metagenomes.</title>
        <authorList>
            <person name="Kawai M."/>
            <person name="Futagami T."/>
            <person name="Toyoda A."/>
            <person name="Takaki Y."/>
            <person name="Nishi S."/>
            <person name="Hori S."/>
            <person name="Arai W."/>
            <person name="Tsubouchi T."/>
            <person name="Morono Y."/>
            <person name="Uchiyama I."/>
            <person name="Ito T."/>
            <person name="Fujiyama A."/>
            <person name="Inagaki F."/>
            <person name="Takami H."/>
        </authorList>
    </citation>
    <scope>NUCLEOTIDE SEQUENCE</scope>
    <source>
        <strain evidence="1">Expedition CK06-06</strain>
    </source>
</reference>
<feature type="non-terminal residue" evidence="1">
    <location>
        <position position="47"/>
    </location>
</feature>
<name>X1N0V8_9ZZZZ</name>
<protein>
    <submittedName>
        <fullName evidence="1">Uncharacterized protein</fullName>
    </submittedName>
</protein>
<gene>
    <name evidence="1" type="ORF">S06H3_42254</name>
</gene>
<evidence type="ECO:0000313" key="1">
    <source>
        <dbReference type="EMBL" id="GAI37208.1"/>
    </source>
</evidence>
<accession>X1N0V8</accession>
<organism evidence="1">
    <name type="scientific">marine sediment metagenome</name>
    <dbReference type="NCBI Taxonomy" id="412755"/>
    <lineage>
        <taxon>unclassified sequences</taxon>
        <taxon>metagenomes</taxon>
        <taxon>ecological metagenomes</taxon>
    </lineage>
</organism>
<comment type="caution">
    <text evidence="1">The sequence shown here is derived from an EMBL/GenBank/DDBJ whole genome shotgun (WGS) entry which is preliminary data.</text>
</comment>